<organism evidence="1 2">
    <name type="scientific">Flavobacterium stagni</name>
    <dbReference type="NCBI Taxonomy" id="2506421"/>
    <lineage>
        <taxon>Bacteria</taxon>
        <taxon>Pseudomonadati</taxon>
        <taxon>Bacteroidota</taxon>
        <taxon>Flavobacteriia</taxon>
        <taxon>Flavobacteriales</taxon>
        <taxon>Flavobacteriaceae</taxon>
        <taxon>Flavobacterium</taxon>
    </lineage>
</organism>
<proteinExistence type="predicted"/>
<dbReference type="EMBL" id="SBKN01000002">
    <property type="protein sequence ID" value="RXR23225.1"/>
    <property type="molecule type" value="Genomic_DNA"/>
</dbReference>
<dbReference type="AlphaFoldDB" id="A0A4Q1KAE3"/>
<dbReference type="InterPro" id="IPR024623">
    <property type="entry name" value="YtxH"/>
</dbReference>
<dbReference type="Proteomes" id="UP000289857">
    <property type="component" value="Unassembled WGS sequence"/>
</dbReference>
<reference evidence="2" key="1">
    <citation type="submission" date="2019-01" db="EMBL/GenBank/DDBJ databases">
        <title>Cytophagaceae bacterium strain CAR-16.</title>
        <authorList>
            <person name="Chen W.-M."/>
        </authorList>
    </citation>
    <scope>NUCLEOTIDE SEQUENCE [LARGE SCALE GENOMIC DNA]</scope>
    <source>
        <strain evidence="2">WWJ-16</strain>
    </source>
</reference>
<keyword evidence="2" id="KW-1185">Reference proteome</keyword>
<dbReference type="Pfam" id="PF12732">
    <property type="entry name" value="YtxH"/>
    <property type="match status" value="1"/>
</dbReference>
<sequence length="80" mass="8574">MKMKNVGMALGGLIAGSVVGALIAPEKGKNTRNKIAEKGKKLLTSAQNGIAQITTFGNAPQENEEFDHLDNLRSINKHLM</sequence>
<protein>
    <submittedName>
        <fullName evidence="1">YtxH domain-containing protein</fullName>
    </submittedName>
</protein>
<comment type="caution">
    <text evidence="1">The sequence shown here is derived from an EMBL/GenBank/DDBJ whole genome shotgun (WGS) entry which is preliminary data.</text>
</comment>
<evidence type="ECO:0000313" key="1">
    <source>
        <dbReference type="EMBL" id="RXR23225.1"/>
    </source>
</evidence>
<gene>
    <name evidence="1" type="ORF">EQG61_04455</name>
</gene>
<name>A0A4Q1KAE3_9FLAO</name>
<evidence type="ECO:0000313" key="2">
    <source>
        <dbReference type="Proteomes" id="UP000289857"/>
    </source>
</evidence>
<dbReference type="RefSeq" id="WP_129460708.1">
    <property type="nucleotide sequence ID" value="NZ_SBKN01000002.1"/>
</dbReference>
<accession>A0A4Q1KAE3</accession>
<dbReference type="OrthoDB" id="676025at2"/>